<reference evidence="1" key="1">
    <citation type="journal article" date="2020" name="Stud. Mycol.">
        <title>101 Dothideomycetes genomes: a test case for predicting lifestyles and emergence of pathogens.</title>
        <authorList>
            <person name="Haridas S."/>
            <person name="Albert R."/>
            <person name="Binder M."/>
            <person name="Bloem J."/>
            <person name="Labutti K."/>
            <person name="Salamov A."/>
            <person name="Andreopoulos B."/>
            <person name="Baker S."/>
            <person name="Barry K."/>
            <person name="Bills G."/>
            <person name="Bluhm B."/>
            <person name="Cannon C."/>
            <person name="Castanera R."/>
            <person name="Culley D."/>
            <person name="Daum C."/>
            <person name="Ezra D."/>
            <person name="Gonzalez J."/>
            <person name="Henrissat B."/>
            <person name="Kuo A."/>
            <person name="Liang C."/>
            <person name="Lipzen A."/>
            <person name="Lutzoni F."/>
            <person name="Magnuson J."/>
            <person name="Mondo S."/>
            <person name="Nolan M."/>
            <person name="Ohm R."/>
            <person name="Pangilinan J."/>
            <person name="Park H.-J."/>
            <person name="Ramirez L."/>
            <person name="Alfaro M."/>
            <person name="Sun H."/>
            <person name="Tritt A."/>
            <person name="Yoshinaga Y."/>
            <person name="Zwiers L.-H."/>
            <person name="Turgeon B."/>
            <person name="Goodwin S."/>
            <person name="Spatafora J."/>
            <person name="Crous P."/>
            <person name="Grigoriev I."/>
        </authorList>
    </citation>
    <scope>NUCLEOTIDE SEQUENCE</scope>
    <source>
        <strain evidence="1">CBS 122368</strain>
    </source>
</reference>
<evidence type="ECO:0000313" key="1">
    <source>
        <dbReference type="EMBL" id="KAF2256738.1"/>
    </source>
</evidence>
<gene>
    <name evidence="1" type="ORF">BU26DRAFT_499366</name>
</gene>
<organism evidence="1 2">
    <name type="scientific">Trematosphaeria pertusa</name>
    <dbReference type="NCBI Taxonomy" id="390896"/>
    <lineage>
        <taxon>Eukaryota</taxon>
        <taxon>Fungi</taxon>
        <taxon>Dikarya</taxon>
        <taxon>Ascomycota</taxon>
        <taxon>Pezizomycotina</taxon>
        <taxon>Dothideomycetes</taxon>
        <taxon>Pleosporomycetidae</taxon>
        <taxon>Pleosporales</taxon>
        <taxon>Massarineae</taxon>
        <taxon>Trematosphaeriaceae</taxon>
        <taxon>Trematosphaeria</taxon>
    </lineage>
</organism>
<dbReference type="RefSeq" id="XP_033691742.1">
    <property type="nucleotide sequence ID" value="XM_033826401.1"/>
</dbReference>
<dbReference type="GeneID" id="54579731"/>
<dbReference type="OrthoDB" id="3792542at2759"/>
<name>A0A6A6J2F1_9PLEO</name>
<dbReference type="Proteomes" id="UP000800094">
    <property type="component" value="Unassembled WGS sequence"/>
</dbReference>
<accession>A0A6A6J2F1</accession>
<dbReference type="AlphaFoldDB" id="A0A6A6J2F1"/>
<sequence>MLHYPPSPPSSNTTTTPPLRLRTVISYRGALNRGNTLLYLPRQVRDLIYTFSLTWEPQFHNIEVPDTKAIRLPDLRHIDHVFYYEVTGLILRNAVFTIPSDVAIYNLFVWLNEWDCGKGYGMLTKLELLGLDLFEKDIFTPNGTKLLRSLPNLRYVELMIDLRELAFTFTHGYRELDVDAMARTYDIASLAAMPLAESVRLTLKPFMALEKRLKKIEQEHEECGEGDGKRIGGLETFWGLKDWLEARSVSEMEVLCPNMEELFGKPHERCSENALGRASVSDDQH</sequence>
<dbReference type="EMBL" id="ML987189">
    <property type="protein sequence ID" value="KAF2256738.1"/>
    <property type="molecule type" value="Genomic_DNA"/>
</dbReference>
<proteinExistence type="predicted"/>
<keyword evidence="2" id="KW-1185">Reference proteome</keyword>
<protein>
    <submittedName>
        <fullName evidence="1">Uncharacterized protein</fullName>
    </submittedName>
</protein>
<evidence type="ECO:0000313" key="2">
    <source>
        <dbReference type="Proteomes" id="UP000800094"/>
    </source>
</evidence>